<feature type="region of interest" description="Disordered" evidence="1">
    <location>
        <begin position="420"/>
        <end position="441"/>
    </location>
</feature>
<feature type="region of interest" description="Disordered" evidence="1">
    <location>
        <begin position="344"/>
        <end position="385"/>
    </location>
</feature>
<dbReference type="AlphaFoldDB" id="A0A9W9HM30"/>
<dbReference type="OrthoDB" id="10492698at2759"/>
<gene>
    <name evidence="2" type="ORF">N7482_010696</name>
</gene>
<evidence type="ECO:0000313" key="3">
    <source>
        <dbReference type="Proteomes" id="UP001149163"/>
    </source>
</evidence>
<dbReference type="Pfam" id="PF12511">
    <property type="entry name" value="DUF3716"/>
    <property type="match status" value="1"/>
</dbReference>
<evidence type="ECO:0000313" key="2">
    <source>
        <dbReference type="EMBL" id="KAJ5151444.1"/>
    </source>
</evidence>
<keyword evidence="3" id="KW-1185">Reference proteome</keyword>
<organism evidence="2 3">
    <name type="scientific">Penicillium canariense</name>
    <dbReference type="NCBI Taxonomy" id="189055"/>
    <lineage>
        <taxon>Eukaryota</taxon>
        <taxon>Fungi</taxon>
        <taxon>Dikarya</taxon>
        <taxon>Ascomycota</taxon>
        <taxon>Pezizomycotina</taxon>
        <taxon>Eurotiomycetes</taxon>
        <taxon>Eurotiomycetidae</taxon>
        <taxon>Eurotiales</taxon>
        <taxon>Aspergillaceae</taxon>
        <taxon>Penicillium</taxon>
    </lineage>
</organism>
<sequence>MSVQAILTSSRLKRQRLSRLALPPPASSFRGVTVTTPPLLNITSAALALWAVEESPLSSLDEEILALAEDELPAEGAAPAALSQSSVAPYKRKTPDTQSLRRSPRLAPTVRASGIQGVDIPSPPEVQVVSSGPSSAAPPIALTPTPPMPSVPSPVPATLSSALPVPPPVLSVVPPPTPPIAPPFILSVVSPSAPATATTCPLDQFNLTSDGNPIAHLAQGREAELLQARLTPESPNVDWRIGKDGTPAYKNVATTKYRIVGSLGQRVGYTAPEGEECVACQKGYGPFKSCRIARTKDAAASLGACMNCAFGGSGATCSFRIDQPDWVRDYFVQFFPGFTFVPGSARKSRSKGKGHSEPVRETTAQSAPATPAGPTASAAPVAGPAAVPTAAAVTAPVSVVTTTPAGGPASVSSVAPVTALRLPRLPSPPRPPLLPALSRPA</sequence>
<dbReference type="InterPro" id="IPR022190">
    <property type="entry name" value="DUF3716"/>
</dbReference>
<protein>
    <submittedName>
        <fullName evidence="2">Uncharacterized protein</fullName>
    </submittedName>
</protein>
<reference evidence="2" key="2">
    <citation type="journal article" date="2023" name="IMA Fungus">
        <title>Comparative genomic study of the Penicillium genus elucidates a diverse pangenome and 15 lateral gene transfer events.</title>
        <authorList>
            <person name="Petersen C."/>
            <person name="Sorensen T."/>
            <person name="Nielsen M.R."/>
            <person name="Sondergaard T.E."/>
            <person name="Sorensen J.L."/>
            <person name="Fitzpatrick D.A."/>
            <person name="Frisvad J.C."/>
            <person name="Nielsen K.L."/>
        </authorList>
    </citation>
    <scope>NUCLEOTIDE SEQUENCE</scope>
    <source>
        <strain evidence="2">IBT 26290</strain>
    </source>
</reference>
<feature type="compositionally biased region" description="Low complexity" evidence="1">
    <location>
        <begin position="130"/>
        <end position="143"/>
    </location>
</feature>
<name>A0A9W9HM30_9EURO</name>
<feature type="compositionally biased region" description="Low complexity" evidence="1">
    <location>
        <begin position="362"/>
        <end position="385"/>
    </location>
</feature>
<reference evidence="2" key="1">
    <citation type="submission" date="2022-11" db="EMBL/GenBank/DDBJ databases">
        <authorList>
            <person name="Petersen C."/>
        </authorList>
    </citation>
    <scope>NUCLEOTIDE SEQUENCE</scope>
    <source>
        <strain evidence="2">IBT 26290</strain>
    </source>
</reference>
<accession>A0A9W9HM30</accession>
<feature type="region of interest" description="Disordered" evidence="1">
    <location>
        <begin position="76"/>
        <end position="144"/>
    </location>
</feature>
<evidence type="ECO:0000256" key="1">
    <source>
        <dbReference type="SAM" id="MobiDB-lite"/>
    </source>
</evidence>
<feature type="compositionally biased region" description="Pro residues" evidence="1">
    <location>
        <begin position="425"/>
        <end position="434"/>
    </location>
</feature>
<dbReference type="GeneID" id="81431996"/>
<dbReference type="Proteomes" id="UP001149163">
    <property type="component" value="Unassembled WGS sequence"/>
</dbReference>
<proteinExistence type="predicted"/>
<dbReference type="EMBL" id="JAPQKN010000008">
    <property type="protein sequence ID" value="KAJ5151444.1"/>
    <property type="molecule type" value="Genomic_DNA"/>
</dbReference>
<comment type="caution">
    <text evidence="2">The sequence shown here is derived from an EMBL/GenBank/DDBJ whole genome shotgun (WGS) entry which is preliminary data.</text>
</comment>
<dbReference type="RefSeq" id="XP_056538777.1">
    <property type="nucleotide sequence ID" value="XM_056692820.1"/>
</dbReference>